<accession>A0A9N7YWV7</accession>
<gene>
    <name evidence="2" type="ORF">PLEPLA_LOCUS28477</name>
</gene>
<evidence type="ECO:0000313" key="2">
    <source>
        <dbReference type="EMBL" id="CAB1440710.1"/>
    </source>
</evidence>
<dbReference type="Proteomes" id="UP001153269">
    <property type="component" value="Unassembled WGS sequence"/>
</dbReference>
<feature type="compositionally biased region" description="Basic and acidic residues" evidence="1">
    <location>
        <begin position="34"/>
        <end position="46"/>
    </location>
</feature>
<evidence type="ECO:0000256" key="1">
    <source>
        <dbReference type="SAM" id="MobiDB-lite"/>
    </source>
</evidence>
<dbReference type="EMBL" id="CADEAL010002491">
    <property type="protein sequence ID" value="CAB1440710.1"/>
    <property type="molecule type" value="Genomic_DNA"/>
</dbReference>
<dbReference type="AlphaFoldDB" id="A0A9N7YWV7"/>
<reference evidence="2" key="1">
    <citation type="submission" date="2020-03" db="EMBL/GenBank/DDBJ databases">
        <authorList>
            <person name="Weist P."/>
        </authorList>
    </citation>
    <scope>NUCLEOTIDE SEQUENCE</scope>
</reference>
<proteinExistence type="predicted"/>
<protein>
    <submittedName>
        <fullName evidence="2">Uncharacterized protein</fullName>
    </submittedName>
</protein>
<evidence type="ECO:0000313" key="3">
    <source>
        <dbReference type="Proteomes" id="UP001153269"/>
    </source>
</evidence>
<organism evidence="2 3">
    <name type="scientific">Pleuronectes platessa</name>
    <name type="common">European plaice</name>
    <dbReference type="NCBI Taxonomy" id="8262"/>
    <lineage>
        <taxon>Eukaryota</taxon>
        <taxon>Metazoa</taxon>
        <taxon>Chordata</taxon>
        <taxon>Craniata</taxon>
        <taxon>Vertebrata</taxon>
        <taxon>Euteleostomi</taxon>
        <taxon>Actinopterygii</taxon>
        <taxon>Neopterygii</taxon>
        <taxon>Teleostei</taxon>
        <taxon>Neoteleostei</taxon>
        <taxon>Acanthomorphata</taxon>
        <taxon>Carangaria</taxon>
        <taxon>Pleuronectiformes</taxon>
        <taxon>Pleuronectoidei</taxon>
        <taxon>Pleuronectidae</taxon>
        <taxon>Pleuronectes</taxon>
    </lineage>
</organism>
<feature type="region of interest" description="Disordered" evidence="1">
    <location>
        <begin position="1"/>
        <end position="53"/>
    </location>
</feature>
<comment type="caution">
    <text evidence="2">The sequence shown here is derived from an EMBL/GenBank/DDBJ whole genome shotgun (WGS) entry which is preliminary data.</text>
</comment>
<sequence length="110" mass="12359">MELSGRVVESGPGFYGVDDGEEASHTPCHRHHLQDRNRTGEGDKDNTTNNRITTRIRRSCTHPEVQQRDSLDFREIRAPHASNTAKVTAAVFPTARTRIHGRMEPQITAV</sequence>
<name>A0A9N7YWV7_PLEPL</name>
<keyword evidence="3" id="KW-1185">Reference proteome</keyword>